<feature type="transmembrane region" description="Helical" evidence="6">
    <location>
        <begin position="275"/>
        <end position="297"/>
    </location>
</feature>
<dbReference type="HOGENOM" id="CLU_027149_0_2_1"/>
<reference evidence="8" key="2">
    <citation type="submission" date="2015-01" db="EMBL/GenBank/DDBJ databases">
        <title>Evolutionary Origins and Diversification of the Mycorrhizal Mutualists.</title>
        <authorList>
            <consortium name="DOE Joint Genome Institute"/>
            <consortium name="Mycorrhizal Genomics Consortium"/>
            <person name="Kohler A."/>
            <person name="Kuo A."/>
            <person name="Nagy L.G."/>
            <person name="Floudas D."/>
            <person name="Copeland A."/>
            <person name="Barry K.W."/>
            <person name="Cichocki N."/>
            <person name="Veneault-Fourrey C."/>
            <person name="LaButti K."/>
            <person name="Lindquist E.A."/>
            <person name="Lipzen A."/>
            <person name="Lundell T."/>
            <person name="Morin E."/>
            <person name="Murat C."/>
            <person name="Riley R."/>
            <person name="Ohm R."/>
            <person name="Sun H."/>
            <person name="Tunlid A."/>
            <person name="Henrissat B."/>
            <person name="Grigoriev I.V."/>
            <person name="Hibbett D.S."/>
            <person name="Martin F."/>
        </authorList>
    </citation>
    <scope>NUCLEOTIDE SEQUENCE [LARGE SCALE GENOMIC DNA]</scope>
    <source>
        <strain evidence="8">h7</strain>
    </source>
</reference>
<dbReference type="GO" id="GO:0007189">
    <property type="term" value="P:adenylate cyclase-activating G protein-coupled receptor signaling pathway"/>
    <property type="evidence" value="ECO:0007669"/>
    <property type="project" value="TreeGrafter"/>
</dbReference>
<keyword evidence="8" id="KW-1185">Reference proteome</keyword>
<feature type="region of interest" description="Disordered" evidence="5">
    <location>
        <begin position="384"/>
        <end position="406"/>
    </location>
</feature>
<dbReference type="PROSITE" id="PS51257">
    <property type="entry name" value="PROKAR_LIPOPROTEIN"/>
    <property type="match status" value="1"/>
</dbReference>
<feature type="transmembrane region" description="Helical" evidence="6">
    <location>
        <begin position="246"/>
        <end position="263"/>
    </location>
</feature>
<dbReference type="Pfam" id="PF00001">
    <property type="entry name" value="7tm_1"/>
    <property type="match status" value="1"/>
</dbReference>
<accession>A0A0C2Z0C8</accession>
<feature type="transmembrane region" description="Helical" evidence="6">
    <location>
        <begin position="57"/>
        <end position="76"/>
    </location>
</feature>
<dbReference type="EMBL" id="KN831770">
    <property type="protein sequence ID" value="KIM46622.1"/>
    <property type="molecule type" value="Genomic_DNA"/>
</dbReference>
<evidence type="ECO:0000313" key="7">
    <source>
        <dbReference type="EMBL" id="KIM46622.1"/>
    </source>
</evidence>
<keyword evidence="3 6" id="KW-1133">Transmembrane helix</keyword>
<dbReference type="GO" id="GO:0005886">
    <property type="term" value="C:plasma membrane"/>
    <property type="evidence" value="ECO:0007669"/>
    <property type="project" value="TreeGrafter"/>
</dbReference>
<dbReference type="PANTHER" id="PTHR23112">
    <property type="entry name" value="G PROTEIN-COUPLED RECEPTOR 157-RELATED"/>
    <property type="match status" value="1"/>
</dbReference>
<dbReference type="Proteomes" id="UP000053424">
    <property type="component" value="Unassembled WGS sequence"/>
</dbReference>
<keyword evidence="2 6" id="KW-0812">Transmembrane</keyword>
<evidence type="ECO:0000256" key="5">
    <source>
        <dbReference type="SAM" id="MobiDB-lite"/>
    </source>
</evidence>
<evidence type="ECO:0000256" key="3">
    <source>
        <dbReference type="ARBA" id="ARBA00022989"/>
    </source>
</evidence>
<evidence type="ECO:0000313" key="8">
    <source>
        <dbReference type="Proteomes" id="UP000053424"/>
    </source>
</evidence>
<dbReference type="InterPro" id="IPR000276">
    <property type="entry name" value="GPCR_Rhodpsn"/>
</dbReference>
<feature type="transmembrane region" description="Helical" evidence="6">
    <location>
        <begin position="12"/>
        <end position="36"/>
    </location>
</feature>
<dbReference type="OrthoDB" id="100006at2759"/>
<dbReference type="PANTHER" id="PTHR23112:SF37">
    <property type="entry name" value="G PROTEIN-COUPLED RECEPTOR GPR1"/>
    <property type="match status" value="1"/>
</dbReference>
<name>A0A0C2Z0C8_HEBCY</name>
<dbReference type="STRING" id="686832.A0A0C2Z0C8"/>
<feature type="transmembrane region" description="Helical" evidence="6">
    <location>
        <begin position="132"/>
        <end position="151"/>
    </location>
</feature>
<proteinExistence type="predicted"/>
<evidence type="ECO:0000256" key="1">
    <source>
        <dbReference type="ARBA" id="ARBA00004141"/>
    </source>
</evidence>
<dbReference type="Gene3D" id="1.20.1070.10">
    <property type="entry name" value="Rhodopsin 7-helix transmembrane proteins"/>
    <property type="match status" value="1"/>
</dbReference>
<organism evidence="7 8">
    <name type="scientific">Hebeloma cylindrosporum</name>
    <dbReference type="NCBI Taxonomy" id="76867"/>
    <lineage>
        <taxon>Eukaryota</taxon>
        <taxon>Fungi</taxon>
        <taxon>Dikarya</taxon>
        <taxon>Basidiomycota</taxon>
        <taxon>Agaricomycotina</taxon>
        <taxon>Agaricomycetes</taxon>
        <taxon>Agaricomycetidae</taxon>
        <taxon>Agaricales</taxon>
        <taxon>Agaricineae</taxon>
        <taxon>Hymenogastraceae</taxon>
        <taxon>Hebeloma</taxon>
    </lineage>
</organism>
<dbReference type="AlphaFoldDB" id="A0A0C2Z0C8"/>
<evidence type="ECO:0000256" key="6">
    <source>
        <dbReference type="SAM" id="Phobius"/>
    </source>
</evidence>
<feature type="transmembrane region" description="Helical" evidence="6">
    <location>
        <begin position="183"/>
        <end position="202"/>
    </location>
</feature>
<protein>
    <submittedName>
        <fullName evidence="7">Uncharacterized protein</fullName>
    </submittedName>
</protein>
<keyword evidence="4 6" id="KW-0472">Membrane</keyword>
<dbReference type="CDD" id="cd00637">
    <property type="entry name" value="7tm_classA_rhodopsin-like"/>
    <property type="match status" value="1"/>
</dbReference>
<comment type="subcellular location">
    <subcellularLocation>
        <location evidence="1">Membrane</location>
        <topology evidence="1">Multi-pass membrane protein</topology>
    </subcellularLocation>
</comment>
<gene>
    <name evidence="7" type="ORF">M413DRAFT_23015</name>
</gene>
<feature type="transmembrane region" description="Helical" evidence="6">
    <location>
        <begin position="104"/>
        <end position="125"/>
    </location>
</feature>
<dbReference type="SUPFAM" id="SSF81321">
    <property type="entry name" value="Family A G protein-coupled receptor-like"/>
    <property type="match status" value="1"/>
</dbReference>
<sequence>MFSFGERLGMLFPVMGACLSLVSVSFILLLAVSRWIRRTVFSRGKKLHSGDISDNSIFLNLMVADLILALGDLPIIKWMADAVITEGPLCTAQAVIKQIGGDGVALSSLAIAVYTFCVLVFRWNIPRYISKLVILMIWVAIALIVAIPYIVHMKERERIYGDVGYWCWVRPKFKGLQLATEYIWLWGSLMVLAILYSIMFFVMRGWFIVDNGVWYWHKNYIPRDDPGQLVEETQEEKESKAIANMLLLYPVVYLISILPYSIARWRYFSGFDVEYQFTLVVSTFFSLSGLFNAILFFRTRPDLVTGHEDTPPLAPGIDLQMQPFHDKELISLKSQNFGTFPTRSPAASNYASVEGANTNLRASPGLMESQLGSHRHCVQGSRINGDLRSIPASPTMEEETYGHLPV</sequence>
<reference evidence="7 8" key="1">
    <citation type="submission" date="2014-04" db="EMBL/GenBank/DDBJ databases">
        <authorList>
            <consortium name="DOE Joint Genome Institute"/>
            <person name="Kuo A."/>
            <person name="Gay G."/>
            <person name="Dore J."/>
            <person name="Kohler A."/>
            <person name="Nagy L.G."/>
            <person name="Floudas D."/>
            <person name="Copeland A."/>
            <person name="Barry K.W."/>
            <person name="Cichocki N."/>
            <person name="Veneault-Fourrey C."/>
            <person name="LaButti K."/>
            <person name="Lindquist E.A."/>
            <person name="Lipzen A."/>
            <person name="Lundell T."/>
            <person name="Morin E."/>
            <person name="Murat C."/>
            <person name="Sun H."/>
            <person name="Tunlid A."/>
            <person name="Henrissat B."/>
            <person name="Grigoriev I.V."/>
            <person name="Hibbett D.S."/>
            <person name="Martin F."/>
            <person name="Nordberg H.P."/>
            <person name="Cantor M.N."/>
            <person name="Hua S.X."/>
        </authorList>
    </citation>
    <scope>NUCLEOTIDE SEQUENCE [LARGE SCALE GENOMIC DNA]</scope>
    <source>
        <strain evidence="8">h7</strain>
    </source>
</reference>
<evidence type="ECO:0000256" key="4">
    <source>
        <dbReference type="ARBA" id="ARBA00023136"/>
    </source>
</evidence>
<evidence type="ECO:0000256" key="2">
    <source>
        <dbReference type="ARBA" id="ARBA00022692"/>
    </source>
</evidence>
<dbReference type="GO" id="GO:0004930">
    <property type="term" value="F:G protein-coupled receptor activity"/>
    <property type="evidence" value="ECO:0007669"/>
    <property type="project" value="InterPro"/>
</dbReference>